<protein>
    <submittedName>
        <fullName evidence="1">Uncharacterized protein</fullName>
    </submittedName>
</protein>
<name>A0A0H5R1F2_9EUKA</name>
<sequence>DFYEVLKSWAGNDRTITVRGLRKLTLAAIRKNRVDAILWLVKREGLEFDRETLAKLHEFEQTQLGHRPPSDPLRTIISELPGKPKPVPSRQQLEISGRHHSSISCLECLACCQGPSRRASDFFDDMFWFSYYRGPSSCDICESCASGVSNIAHACCREISSDVACLSRAALSVAHFTTRVACAELRCLKDIACAELTICDHFLHCLWGSAQACAGAAGSCLSGLCQNTGHLCDGCCSGSGGGRSSSGGDGEAVAAVGTGGCVGCAGCCHWIHNLCCGHASQPTHDIVSHLIREVSTKFAISHMAAHSTSLAVASPVIAASAAVSAPVGAGLLHIVPILLCSVAHISVMVCSRSDE</sequence>
<accession>A0A0H5R1F2</accession>
<feature type="non-terminal residue" evidence="1">
    <location>
        <position position="1"/>
    </location>
</feature>
<evidence type="ECO:0000313" key="1">
    <source>
        <dbReference type="EMBL" id="CRZ01634.1"/>
    </source>
</evidence>
<proteinExistence type="predicted"/>
<reference evidence="1" key="1">
    <citation type="submission" date="2015-04" db="EMBL/GenBank/DDBJ databases">
        <title>The genome sequence of the plant pathogenic Rhizarian Plasmodiophora brassicae reveals insights in its biotrophic life cycle and the origin of chitin synthesis.</title>
        <authorList>
            <person name="Schwelm A."/>
            <person name="Fogelqvist J."/>
            <person name="Knaust A."/>
            <person name="Julke S."/>
            <person name="Lilja T."/>
            <person name="Dhandapani V."/>
            <person name="Bonilla-Rosso G."/>
            <person name="Karlsson M."/>
            <person name="Shevchenko A."/>
            <person name="Choi S.R."/>
            <person name="Kim H.G."/>
            <person name="Park J.Y."/>
            <person name="Lim Y.P."/>
            <person name="Ludwig-Muller J."/>
            <person name="Dixelius C."/>
        </authorList>
    </citation>
    <scope>NUCLEOTIDE SEQUENCE</scope>
    <source>
        <tissue evidence="1">Potato root galls</tissue>
    </source>
</reference>
<dbReference type="AlphaFoldDB" id="A0A0H5R1F2"/>
<organism evidence="1">
    <name type="scientific">Spongospora subterranea</name>
    <dbReference type="NCBI Taxonomy" id="70186"/>
    <lineage>
        <taxon>Eukaryota</taxon>
        <taxon>Sar</taxon>
        <taxon>Rhizaria</taxon>
        <taxon>Endomyxa</taxon>
        <taxon>Phytomyxea</taxon>
        <taxon>Plasmodiophorida</taxon>
        <taxon>Plasmodiophoridae</taxon>
        <taxon>Spongospora</taxon>
    </lineage>
</organism>
<dbReference type="EMBL" id="HACM01001192">
    <property type="protein sequence ID" value="CRZ01634.1"/>
    <property type="molecule type" value="Transcribed_RNA"/>
</dbReference>